<feature type="signal peptide" evidence="1">
    <location>
        <begin position="1"/>
        <end position="33"/>
    </location>
</feature>
<dbReference type="InterPro" id="IPR010239">
    <property type="entry name" value="CHP02001"/>
</dbReference>
<evidence type="ECO:0000256" key="1">
    <source>
        <dbReference type="SAM" id="SignalP"/>
    </source>
</evidence>
<gene>
    <name evidence="2" type="ORF">GCM10007853_19080</name>
</gene>
<keyword evidence="1" id="KW-0732">Signal</keyword>
<protein>
    <recommendedName>
        <fullName evidence="4">Porin</fullName>
    </recommendedName>
</protein>
<dbReference type="RefSeq" id="WP_284390052.1">
    <property type="nucleotide sequence ID" value="NZ_BSNK01000002.1"/>
</dbReference>
<evidence type="ECO:0008006" key="4">
    <source>
        <dbReference type="Google" id="ProtNLM"/>
    </source>
</evidence>
<reference evidence="2" key="1">
    <citation type="journal article" date="2014" name="Int. J. Syst. Evol. Microbiol.">
        <title>Complete genome of a new Firmicutes species belonging to the dominant human colonic microbiota ('Ruminococcus bicirculans') reveals two chromosomes and a selective capacity to utilize plant glucans.</title>
        <authorList>
            <consortium name="NISC Comparative Sequencing Program"/>
            <person name="Wegmann U."/>
            <person name="Louis P."/>
            <person name="Goesmann A."/>
            <person name="Henrissat B."/>
            <person name="Duncan S.H."/>
            <person name="Flint H.J."/>
        </authorList>
    </citation>
    <scope>NUCLEOTIDE SEQUENCE</scope>
    <source>
        <strain evidence="2">NBRC 108219</strain>
    </source>
</reference>
<sequence length="264" mass="27379">MNIKKTILGASCANIALTSLALTSLTVTTPAYAGDVNWSLGTDLVSEYVFRGASLGTESVQPFVEVSTGNFTAGAWFSTQVGSSSELSADEVDLYAGYSVPLDGPITVDLGATYYHYPQTGALFATDDGAAGTYEFSIGLGLSEDTPLSPSVAAYYDVTLEAFTLEGAVGHSVGFGEKQGADLGLTVGLVDGDGFSYQWATASAALTHSITDDASIYIGANFTLNSDDNTLDLEKFADPVSGTAFLSATDDTLLWFGTGISTSF</sequence>
<dbReference type="Pfam" id="PF09694">
    <property type="entry name" value="Gcw_chp"/>
    <property type="match status" value="1"/>
</dbReference>
<keyword evidence="3" id="KW-1185">Reference proteome</keyword>
<name>A0ABQ5V921_9PROT</name>
<feature type="chain" id="PRO_5045984561" description="Porin" evidence="1">
    <location>
        <begin position="34"/>
        <end position="264"/>
    </location>
</feature>
<reference evidence="2" key="2">
    <citation type="submission" date="2023-01" db="EMBL/GenBank/DDBJ databases">
        <title>Draft genome sequence of Algimonas ampicilliniresistens strain NBRC 108219.</title>
        <authorList>
            <person name="Sun Q."/>
            <person name="Mori K."/>
        </authorList>
    </citation>
    <scope>NUCLEOTIDE SEQUENCE</scope>
    <source>
        <strain evidence="2">NBRC 108219</strain>
    </source>
</reference>
<accession>A0ABQ5V921</accession>
<dbReference type="Proteomes" id="UP001161391">
    <property type="component" value="Unassembled WGS sequence"/>
</dbReference>
<comment type="caution">
    <text evidence="2">The sequence shown here is derived from an EMBL/GenBank/DDBJ whole genome shotgun (WGS) entry which is preliminary data.</text>
</comment>
<evidence type="ECO:0000313" key="2">
    <source>
        <dbReference type="EMBL" id="GLQ24034.1"/>
    </source>
</evidence>
<dbReference type="EMBL" id="BSNK01000002">
    <property type="protein sequence ID" value="GLQ24034.1"/>
    <property type="molecule type" value="Genomic_DNA"/>
</dbReference>
<evidence type="ECO:0000313" key="3">
    <source>
        <dbReference type="Proteomes" id="UP001161391"/>
    </source>
</evidence>
<organism evidence="2 3">
    <name type="scientific">Algimonas ampicilliniresistens</name>
    <dbReference type="NCBI Taxonomy" id="1298735"/>
    <lineage>
        <taxon>Bacteria</taxon>
        <taxon>Pseudomonadati</taxon>
        <taxon>Pseudomonadota</taxon>
        <taxon>Alphaproteobacteria</taxon>
        <taxon>Maricaulales</taxon>
        <taxon>Robiginitomaculaceae</taxon>
        <taxon>Algimonas</taxon>
    </lineage>
</organism>
<proteinExistence type="predicted"/>